<reference evidence="5 6" key="1">
    <citation type="submission" date="2016-09" db="EMBL/GenBank/DDBJ databases">
        <title>Draft Genome Sequence of Aeromonas sobria Strain 08005, Isolated from Sick Rana catesbeiana.</title>
        <authorList>
            <person name="Yang Q."/>
        </authorList>
    </citation>
    <scope>NUCLEOTIDE SEQUENCE [LARGE SCALE GENOMIC DNA]</scope>
    <source>
        <strain evidence="5 6">08005</strain>
    </source>
</reference>
<keyword evidence="3" id="KW-0472">Membrane</keyword>
<dbReference type="GO" id="GO:0000160">
    <property type="term" value="P:phosphorelay signal transduction system"/>
    <property type="evidence" value="ECO:0007669"/>
    <property type="project" value="InterPro"/>
</dbReference>
<dbReference type="STRING" id="646.BJD16_16280"/>
<accession>A0A1S2CS06</accession>
<dbReference type="EMBL" id="MKFU01000021">
    <property type="protein sequence ID" value="OHY91512.1"/>
    <property type="molecule type" value="Genomic_DNA"/>
</dbReference>
<dbReference type="Proteomes" id="UP000179934">
    <property type="component" value="Unassembled WGS sequence"/>
</dbReference>
<dbReference type="SUPFAM" id="SSF46894">
    <property type="entry name" value="C-terminal effector domain of the bipartite response regulators"/>
    <property type="match status" value="1"/>
</dbReference>
<dbReference type="InterPro" id="IPR001867">
    <property type="entry name" value="OmpR/PhoB-type_DNA-bd"/>
</dbReference>
<dbReference type="RefSeq" id="WP_042023083.1">
    <property type="nucleotide sequence ID" value="NZ_CDBW01000039.1"/>
</dbReference>
<keyword evidence="3" id="KW-1133">Transmembrane helix</keyword>
<dbReference type="Pfam" id="PF00486">
    <property type="entry name" value="Trans_reg_C"/>
    <property type="match status" value="1"/>
</dbReference>
<comment type="caution">
    <text evidence="5">The sequence shown here is derived from an EMBL/GenBank/DDBJ whole genome shotgun (WGS) entry which is preliminary data.</text>
</comment>
<dbReference type="PROSITE" id="PS51755">
    <property type="entry name" value="OMPR_PHOB"/>
    <property type="match status" value="1"/>
</dbReference>
<feature type="domain" description="OmpR/PhoB-type" evidence="4">
    <location>
        <begin position="3"/>
        <end position="101"/>
    </location>
</feature>
<dbReference type="InterPro" id="IPR016032">
    <property type="entry name" value="Sig_transdc_resp-reg_C-effctor"/>
</dbReference>
<protein>
    <submittedName>
        <fullName evidence="5">Transcriptional regulator</fullName>
    </submittedName>
</protein>
<dbReference type="Gene3D" id="1.10.10.10">
    <property type="entry name" value="Winged helix-like DNA-binding domain superfamily/Winged helix DNA-binding domain"/>
    <property type="match status" value="1"/>
</dbReference>
<evidence type="ECO:0000256" key="3">
    <source>
        <dbReference type="SAM" id="Phobius"/>
    </source>
</evidence>
<dbReference type="GO" id="GO:0003677">
    <property type="term" value="F:DNA binding"/>
    <property type="evidence" value="ECO:0007669"/>
    <property type="project" value="UniProtKB-UniRule"/>
</dbReference>
<evidence type="ECO:0000313" key="6">
    <source>
        <dbReference type="Proteomes" id="UP000179934"/>
    </source>
</evidence>
<dbReference type="OrthoDB" id="8430416at2"/>
<feature type="transmembrane region" description="Helical" evidence="3">
    <location>
        <begin position="148"/>
        <end position="168"/>
    </location>
</feature>
<organism evidence="5 6">
    <name type="scientific">Aeromonas sobria</name>
    <dbReference type="NCBI Taxonomy" id="646"/>
    <lineage>
        <taxon>Bacteria</taxon>
        <taxon>Pseudomonadati</taxon>
        <taxon>Pseudomonadota</taxon>
        <taxon>Gammaproteobacteria</taxon>
        <taxon>Aeromonadales</taxon>
        <taxon>Aeromonadaceae</taxon>
        <taxon>Aeromonas</taxon>
    </lineage>
</organism>
<evidence type="ECO:0000313" key="5">
    <source>
        <dbReference type="EMBL" id="OHY91512.1"/>
    </source>
</evidence>
<dbReference type="GeneID" id="58923749"/>
<dbReference type="SMART" id="SM00862">
    <property type="entry name" value="Trans_reg_C"/>
    <property type="match status" value="1"/>
</dbReference>
<dbReference type="AlphaFoldDB" id="A0A1S2CS06"/>
<evidence type="ECO:0000256" key="2">
    <source>
        <dbReference type="PROSITE-ProRule" id="PRU01091"/>
    </source>
</evidence>
<evidence type="ECO:0000256" key="1">
    <source>
        <dbReference type="ARBA" id="ARBA00023125"/>
    </source>
</evidence>
<dbReference type="CDD" id="cd00383">
    <property type="entry name" value="trans_reg_C"/>
    <property type="match status" value="1"/>
</dbReference>
<proteinExistence type="predicted"/>
<dbReference type="InterPro" id="IPR036388">
    <property type="entry name" value="WH-like_DNA-bd_sf"/>
</dbReference>
<keyword evidence="3" id="KW-0812">Transmembrane</keyword>
<gene>
    <name evidence="5" type="ORF">BJD16_16280</name>
</gene>
<evidence type="ECO:0000259" key="4">
    <source>
        <dbReference type="PROSITE" id="PS51755"/>
    </source>
</evidence>
<feature type="DNA-binding region" description="OmpR/PhoB-type" evidence="2">
    <location>
        <begin position="3"/>
        <end position="101"/>
    </location>
</feature>
<sequence length="412" mass="46456">MSNKIYKIAEDIFFSAAIFRLSKGDKDIKLSNKEAELLEMLCDEAGRVIARNTLQDALWPNQDNMETNLNRQILSLRRKLESFGLLDAIDTIPRVGYMFCAPTELAGEESGELVDVTADPVEVTASLPQARRQYSRRKYDRYFNSKRIMLFMLLAISIVTAVVFIYNYSHSNTLRAINLSHVSLYMTSDTESTFNIKIDTLKPLTQRIPRYGDENVSILIGTEAISYFTIDNKNRTLSENVFLLRANHPVAEELQCVMATIALQGKSVTHNYYNNPNTTVRYHTSCQAPDNWVEITRKSKIIVTTNKEIVVATVIATDHLGQTLFDLDSVGNIERDQNDISVEVKNTIVNFIDQKSLINNSMVATLVAALTPPKQKSVFIQLPGGIYLSSYMGGVISWPGRKNLNVVQQNNH</sequence>
<keyword evidence="1 2" id="KW-0238">DNA-binding</keyword>
<name>A0A1S2CS06_AERSO</name>
<dbReference type="GO" id="GO:0006355">
    <property type="term" value="P:regulation of DNA-templated transcription"/>
    <property type="evidence" value="ECO:0007669"/>
    <property type="project" value="InterPro"/>
</dbReference>